<evidence type="ECO:0000256" key="3">
    <source>
        <dbReference type="ARBA" id="ARBA00012483"/>
    </source>
</evidence>
<keyword evidence="4" id="KW-0808">Transferase</keyword>
<dbReference type="PANTHER" id="PTHR45977">
    <property type="entry name" value="TARGET OF ERK KINASE MPK-1"/>
    <property type="match status" value="1"/>
</dbReference>
<evidence type="ECO:0000256" key="11">
    <source>
        <dbReference type="ARBA" id="ARBA00023136"/>
    </source>
</evidence>
<dbReference type="Pfam" id="PF13639">
    <property type="entry name" value="zf-RING_2"/>
    <property type="match status" value="1"/>
</dbReference>
<keyword evidence="5" id="KW-0812">Transmembrane</keyword>
<keyword evidence="9" id="KW-0862">Zinc</keyword>
<comment type="subcellular location">
    <subcellularLocation>
        <location evidence="2">Membrane</location>
        <topology evidence="2">Multi-pass membrane protein</topology>
    </subcellularLocation>
</comment>
<accession>A0A6C0CXH3</accession>
<evidence type="ECO:0000313" key="13">
    <source>
        <dbReference type="EMBL" id="QHT08872.1"/>
    </source>
</evidence>
<keyword evidence="11" id="KW-0472">Membrane</keyword>
<dbReference type="EC" id="2.3.2.27" evidence="3"/>
<dbReference type="GO" id="GO:0006511">
    <property type="term" value="P:ubiquitin-dependent protein catabolic process"/>
    <property type="evidence" value="ECO:0007669"/>
    <property type="project" value="TreeGrafter"/>
</dbReference>
<dbReference type="PROSITE" id="PS50089">
    <property type="entry name" value="ZF_RING_2"/>
    <property type="match status" value="1"/>
</dbReference>
<evidence type="ECO:0000256" key="5">
    <source>
        <dbReference type="ARBA" id="ARBA00022692"/>
    </source>
</evidence>
<organism evidence="13">
    <name type="scientific">viral metagenome</name>
    <dbReference type="NCBI Taxonomy" id="1070528"/>
    <lineage>
        <taxon>unclassified sequences</taxon>
        <taxon>metagenomes</taxon>
        <taxon>organismal metagenomes</taxon>
    </lineage>
</organism>
<evidence type="ECO:0000256" key="7">
    <source>
        <dbReference type="ARBA" id="ARBA00022771"/>
    </source>
</evidence>
<dbReference type="GO" id="GO:0061630">
    <property type="term" value="F:ubiquitin protein ligase activity"/>
    <property type="evidence" value="ECO:0007669"/>
    <property type="project" value="UniProtKB-EC"/>
</dbReference>
<comment type="catalytic activity">
    <reaction evidence="1">
        <text>S-ubiquitinyl-[E2 ubiquitin-conjugating enzyme]-L-cysteine + [acceptor protein]-L-lysine = [E2 ubiquitin-conjugating enzyme]-L-cysteine + N(6)-ubiquitinyl-[acceptor protein]-L-lysine.</text>
        <dbReference type="EC" id="2.3.2.27"/>
    </reaction>
</comment>
<evidence type="ECO:0000256" key="4">
    <source>
        <dbReference type="ARBA" id="ARBA00022679"/>
    </source>
</evidence>
<keyword evidence="8" id="KW-0833">Ubl conjugation pathway</keyword>
<proteinExistence type="predicted"/>
<dbReference type="Gene3D" id="3.30.40.10">
    <property type="entry name" value="Zinc/RING finger domain, C3HC4 (zinc finger)"/>
    <property type="match status" value="1"/>
</dbReference>
<evidence type="ECO:0000256" key="10">
    <source>
        <dbReference type="ARBA" id="ARBA00022989"/>
    </source>
</evidence>
<dbReference type="InterPro" id="IPR013083">
    <property type="entry name" value="Znf_RING/FYVE/PHD"/>
</dbReference>
<evidence type="ECO:0000256" key="1">
    <source>
        <dbReference type="ARBA" id="ARBA00000900"/>
    </source>
</evidence>
<dbReference type="PANTHER" id="PTHR45977:SF4">
    <property type="entry name" value="RING-TYPE DOMAIN-CONTAINING PROTEIN"/>
    <property type="match status" value="1"/>
</dbReference>
<keyword evidence="10" id="KW-1133">Transmembrane helix</keyword>
<dbReference type="GO" id="GO:0008270">
    <property type="term" value="F:zinc ion binding"/>
    <property type="evidence" value="ECO:0007669"/>
    <property type="project" value="UniProtKB-KW"/>
</dbReference>
<dbReference type="AlphaFoldDB" id="A0A6C0CXH3"/>
<reference evidence="13" key="1">
    <citation type="journal article" date="2020" name="Nature">
        <title>Giant virus diversity and host interactions through global metagenomics.</title>
        <authorList>
            <person name="Schulz F."/>
            <person name="Roux S."/>
            <person name="Paez-Espino D."/>
            <person name="Jungbluth S."/>
            <person name="Walsh D.A."/>
            <person name="Denef V.J."/>
            <person name="McMahon K.D."/>
            <person name="Konstantinidis K.T."/>
            <person name="Eloe-Fadrosh E.A."/>
            <person name="Kyrpides N.C."/>
            <person name="Woyke T."/>
        </authorList>
    </citation>
    <scope>NUCLEOTIDE SEQUENCE</scope>
    <source>
        <strain evidence="13">GVMAG-M-3300023109-53</strain>
    </source>
</reference>
<dbReference type="EMBL" id="MN739502">
    <property type="protein sequence ID" value="QHT08872.1"/>
    <property type="molecule type" value="Genomic_DNA"/>
</dbReference>
<protein>
    <recommendedName>
        <fullName evidence="3">RING-type E3 ubiquitin transferase</fullName>
        <ecNumber evidence="3">2.3.2.27</ecNumber>
    </recommendedName>
</protein>
<name>A0A6C0CXH3_9ZZZZ</name>
<sequence>MNIFNIDLSNNLNTNINSFVGIPGIDISLNDIEMNEMNRRLENRFEMLMERVLFGNFLLGNQNNSDVLERSFNTDVKYKYVISDEAKELLKKINYNTEECVNDTCPISQEKFENDEEITILPCKHGFKTEYIENWLTKQSSECPVCRFKFESKEIKNEDYKEEENINEGRNNFLNSINSVENIIHPFGRNQIFNTIPHSYINRPPPFRSEEEMLNEAILNSLKDNSGNN</sequence>
<dbReference type="GO" id="GO:0016567">
    <property type="term" value="P:protein ubiquitination"/>
    <property type="evidence" value="ECO:0007669"/>
    <property type="project" value="TreeGrafter"/>
</dbReference>
<keyword evidence="6" id="KW-0479">Metal-binding</keyword>
<dbReference type="GO" id="GO:0016020">
    <property type="term" value="C:membrane"/>
    <property type="evidence" value="ECO:0007669"/>
    <property type="project" value="UniProtKB-SubCell"/>
</dbReference>
<evidence type="ECO:0000256" key="8">
    <source>
        <dbReference type="ARBA" id="ARBA00022786"/>
    </source>
</evidence>
<feature type="domain" description="RING-type" evidence="12">
    <location>
        <begin position="105"/>
        <end position="147"/>
    </location>
</feature>
<evidence type="ECO:0000256" key="9">
    <source>
        <dbReference type="ARBA" id="ARBA00022833"/>
    </source>
</evidence>
<evidence type="ECO:0000256" key="6">
    <source>
        <dbReference type="ARBA" id="ARBA00022723"/>
    </source>
</evidence>
<keyword evidence="7" id="KW-0863">Zinc-finger</keyword>
<evidence type="ECO:0000259" key="12">
    <source>
        <dbReference type="PROSITE" id="PS50089"/>
    </source>
</evidence>
<evidence type="ECO:0000256" key="2">
    <source>
        <dbReference type="ARBA" id="ARBA00004141"/>
    </source>
</evidence>
<dbReference type="InterPro" id="IPR001841">
    <property type="entry name" value="Znf_RING"/>
</dbReference>
<dbReference type="SUPFAM" id="SSF57850">
    <property type="entry name" value="RING/U-box"/>
    <property type="match status" value="1"/>
</dbReference>